<feature type="coiled-coil region" evidence="1">
    <location>
        <begin position="149"/>
        <end position="235"/>
    </location>
</feature>
<evidence type="ECO:0000313" key="2">
    <source>
        <dbReference type="EMBL" id="RWA04559.1"/>
    </source>
</evidence>
<reference evidence="2 3" key="1">
    <citation type="submission" date="2018-12" db="EMBL/GenBank/DDBJ databases">
        <title>Draft genome sequence of Xylaria grammica IHI A82.</title>
        <authorList>
            <person name="Buettner E."/>
            <person name="Kellner H."/>
        </authorList>
    </citation>
    <scope>NUCLEOTIDE SEQUENCE [LARGE SCALE GENOMIC DNA]</scope>
    <source>
        <strain evidence="2 3">IHI A82</strain>
    </source>
</reference>
<dbReference type="SUPFAM" id="SSF58100">
    <property type="entry name" value="Bacterial hemolysins"/>
    <property type="match status" value="1"/>
</dbReference>
<dbReference type="AlphaFoldDB" id="A0A439CQX0"/>
<keyword evidence="1" id="KW-0175">Coiled coil</keyword>
<keyword evidence="3" id="KW-1185">Reference proteome</keyword>
<organism evidence="2 3">
    <name type="scientific">Xylaria grammica</name>
    <dbReference type="NCBI Taxonomy" id="363999"/>
    <lineage>
        <taxon>Eukaryota</taxon>
        <taxon>Fungi</taxon>
        <taxon>Dikarya</taxon>
        <taxon>Ascomycota</taxon>
        <taxon>Pezizomycotina</taxon>
        <taxon>Sordariomycetes</taxon>
        <taxon>Xylariomycetidae</taxon>
        <taxon>Xylariales</taxon>
        <taxon>Xylariaceae</taxon>
        <taxon>Xylaria</taxon>
    </lineage>
</organism>
<dbReference type="EMBL" id="RYZI01000549">
    <property type="protein sequence ID" value="RWA04559.1"/>
    <property type="molecule type" value="Genomic_DNA"/>
</dbReference>
<comment type="caution">
    <text evidence="2">The sequence shown here is derived from an EMBL/GenBank/DDBJ whole genome shotgun (WGS) entry which is preliminary data.</text>
</comment>
<accession>A0A439CQX0</accession>
<protein>
    <recommendedName>
        <fullName evidence="4">Autophagy-related protein 17</fullName>
    </recommendedName>
</protein>
<sequence length="351" mass="39514">MAFDDLGAEIKAVEERLVTLTQGIEQFEEASRVTMASTQNTVLSQLRDSVNAVNKTMLFLDQGEDIYIDTVVGPLSEAQSTKDVVKKHSTSMHESFSQLRETATSAVKQAEDVKSMLSEFDVQLDILRKDLDAIATRAESLYAIARLALGSMEKEIQNTERILEQKKGEIASLERELGNGNDDRRRLRKKRSVAWASSIIFPPMVLRAVSLEFRASDLRARMRELKEQIKDEEPKTLSLLREKATLEGHKEILAAVVANTKALITRCEPLSSSASETQQLVENKIVEYHDLVLRADDFAAWTGDLTRQTNTFRLLGSSSRMQLQKSTTRIVTRLLEMDQAEVKLITRGLKE</sequence>
<evidence type="ECO:0008006" key="4">
    <source>
        <dbReference type="Google" id="ProtNLM"/>
    </source>
</evidence>
<dbReference type="Proteomes" id="UP000286045">
    <property type="component" value="Unassembled WGS sequence"/>
</dbReference>
<evidence type="ECO:0000256" key="1">
    <source>
        <dbReference type="SAM" id="Coils"/>
    </source>
</evidence>
<name>A0A439CQX0_9PEZI</name>
<evidence type="ECO:0000313" key="3">
    <source>
        <dbReference type="Proteomes" id="UP000286045"/>
    </source>
</evidence>
<gene>
    <name evidence="2" type="ORF">EKO27_g10546</name>
</gene>
<proteinExistence type="predicted"/>
<dbReference type="Gene3D" id="1.20.1170.10">
    <property type="match status" value="1"/>
</dbReference>